<evidence type="ECO:0000256" key="2">
    <source>
        <dbReference type="ARBA" id="ARBA00022679"/>
    </source>
</evidence>
<dbReference type="InterPro" id="IPR036390">
    <property type="entry name" value="WH_DNA-bd_sf"/>
</dbReference>
<dbReference type="PANTHER" id="PTHR43712:SF2">
    <property type="entry name" value="O-METHYLTRANSFERASE CICE"/>
    <property type="match status" value="1"/>
</dbReference>
<evidence type="ECO:0000313" key="7">
    <source>
        <dbReference type="Proteomes" id="UP001223520"/>
    </source>
</evidence>
<dbReference type="InterPro" id="IPR016461">
    <property type="entry name" value="COMT-like"/>
</dbReference>
<dbReference type="KEGG" id="hbq:QI031_01530"/>
<dbReference type="Proteomes" id="UP001223520">
    <property type="component" value="Chromosome"/>
</dbReference>
<feature type="active site" description="Proton acceptor" evidence="4">
    <location>
        <position position="253"/>
    </location>
</feature>
<gene>
    <name evidence="6" type="ORF">QI031_01530</name>
</gene>
<dbReference type="Pfam" id="PF00891">
    <property type="entry name" value="Methyltransf_2"/>
    <property type="match status" value="1"/>
</dbReference>
<dbReference type="CDD" id="cd02440">
    <property type="entry name" value="AdoMet_MTases"/>
    <property type="match status" value="1"/>
</dbReference>
<protein>
    <submittedName>
        <fullName evidence="6">Methyltransferase</fullName>
    </submittedName>
</protein>
<dbReference type="InterPro" id="IPR036388">
    <property type="entry name" value="WH-like_DNA-bd_sf"/>
</dbReference>
<dbReference type="Gene3D" id="1.10.10.10">
    <property type="entry name" value="Winged helix-like DNA-binding domain superfamily/Winged helix DNA-binding domain"/>
    <property type="match status" value="1"/>
</dbReference>
<dbReference type="RefSeq" id="WP_281483478.1">
    <property type="nucleotide sequence ID" value="NZ_CP124543.1"/>
</dbReference>
<keyword evidence="7" id="KW-1185">Reference proteome</keyword>
<dbReference type="AlphaFoldDB" id="A0AAJ6NTQ3"/>
<dbReference type="PIRSF" id="PIRSF005739">
    <property type="entry name" value="O-mtase"/>
    <property type="match status" value="1"/>
</dbReference>
<dbReference type="SUPFAM" id="SSF46785">
    <property type="entry name" value="Winged helix' DNA-binding domain"/>
    <property type="match status" value="1"/>
</dbReference>
<dbReference type="Gene3D" id="3.40.50.150">
    <property type="entry name" value="Vaccinia Virus protein VP39"/>
    <property type="match status" value="1"/>
</dbReference>
<dbReference type="InterPro" id="IPR029063">
    <property type="entry name" value="SAM-dependent_MTases_sf"/>
</dbReference>
<proteinExistence type="predicted"/>
<evidence type="ECO:0000256" key="1">
    <source>
        <dbReference type="ARBA" id="ARBA00022603"/>
    </source>
</evidence>
<evidence type="ECO:0000256" key="4">
    <source>
        <dbReference type="PIRSR" id="PIRSR005739-1"/>
    </source>
</evidence>
<dbReference type="EMBL" id="CP124543">
    <property type="protein sequence ID" value="WGV26223.1"/>
    <property type="molecule type" value="Genomic_DNA"/>
</dbReference>
<dbReference type="InterPro" id="IPR001077">
    <property type="entry name" value="COMT_C"/>
</dbReference>
<dbReference type="PROSITE" id="PS51683">
    <property type="entry name" value="SAM_OMT_II"/>
    <property type="match status" value="1"/>
</dbReference>
<dbReference type="GO" id="GO:0046983">
    <property type="term" value="F:protein dimerization activity"/>
    <property type="evidence" value="ECO:0007669"/>
    <property type="project" value="InterPro"/>
</dbReference>
<keyword evidence="1 6" id="KW-0489">Methyltransferase</keyword>
<dbReference type="SUPFAM" id="SSF53335">
    <property type="entry name" value="S-adenosyl-L-methionine-dependent methyltransferases"/>
    <property type="match status" value="1"/>
</dbReference>
<organism evidence="6 7">
    <name type="scientific">Halotia branconii CENA392</name>
    <dbReference type="NCBI Taxonomy" id="1539056"/>
    <lineage>
        <taxon>Bacteria</taxon>
        <taxon>Bacillati</taxon>
        <taxon>Cyanobacteriota</taxon>
        <taxon>Cyanophyceae</taxon>
        <taxon>Nostocales</taxon>
        <taxon>Nodulariaceae</taxon>
        <taxon>Halotia</taxon>
    </lineage>
</organism>
<evidence type="ECO:0000259" key="5">
    <source>
        <dbReference type="Pfam" id="PF00891"/>
    </source>
</evidence>
<dbReference type="GO" id="GO:0008171">
    <property type="term" value="F:O-methyltransferase activity"/>
    <property type="evidence" value="ECO:0007669"/>
    <property type="project" value="InterPro"/>
</dbReference>
<keyword evidence="2" id="KW-0808">Transferase</keyword>
<reference evidence="6 7" key="1">
    <citation type="journal article" date="2023" name="Limnol Oceanogr Lett">
        <title>Environmental adaptations by the intertidal Antarctic cyanobacterium Halotia branconii CENA392 as revealed using long-read genome sequencing.</title>
        <authorList>
            <person name="Dextro R.B."/>
            <person name="Delbaje E."/>
            <person name="Freitas P.N.N."/>
            <person name="Geraldes V."/>
            <person name="Pinto E."/>
            <person name="Long P.F."/>
            <person name="Fiore M.F."/>
        </authorList>
    </citation>
    <scope>NUCLEOTIDE SEQUENCE [LARGE SCALE GENOMIC DNA]</scope>
    <source>
        <strain evidence="6 7">CENA392</strain>
    </source>
</reference>
<sequence>MNQHTSVAIPKPKTDERLLWDLISGNIGFGTFLVAYDLKLFPFLAEKPRTLTEVCEMLKIHQRPAKALLSMNASLGLLQVKDDCYSLTLFAEDYLLESSSTYLGDFLDLTVATASMYSFENIKKAVLSNSSQIYSGEKLFQTHEKQADLARTFTNAIHSRNLGAAQAWPELIDLSAHKLLLDIGGGSGVHAIHATLKWSNLQALIIDLAPICEVAQEFVERYSLQSRIKTQVSDMWSQPFPKADIHFYSDIYHDWPLEKGHFLAQKSFDSLEKGGRIIIHEMLYNDQKINSAVAAYDIAMLLWTEGQQYSADELSTMLMDVGFINVEVKPTFGYWSIVTGYKS</sequence>
<dbReference type="GO" id="GO:0032259">
    <property type="term" value="P:methylation"/>
    <property type="evidence" value="ECO:0007669"/>
    <property type="project" value="UniProtKB-KW"/>
</dbReference>
<accession>A0AAJ6NTQ3</accession>
<feature type="domain" description="O-methyltransferase C-terminal" evidence="5">
    <location>
        <begin position="121"/>
        <end position="323"/>
    </location>
</feature>
<name>A0AAJ6NTQ3_9CYAN</name>
<dbReference type="PANTHER" id="PTHR43712">
    <property type="entry name" value="PUTATIVE (AFU_ORTHOLOGUE AFUA_4G14580)-RELATED"/>
    <property type="match status" value="1"/>
</dbReference>
<keyword evidence="3" id="KW-0949">S-adenosyl-L-methionine</keyword>
<evidence type="ECO:0000256" key="3">
    <source>
        <dbReference type="ARBA" id="ARBA00022691"/>
    </source>
</evidence>
<evidence type="ECO:0000313" key="6">
    <source>
        <dbReference type="EMBL" id="WGV26223.1"/>
    </source>
</evidence>